<protein>
    <recommendedName>
        <fullName evidence="5">Mandelate racemase/muconate lactonizing enzyme C-terminal domain-containing protein</fullName>
    </recommendedName>
</protein>
<evidence type="ECO:0000256" key="2">
    <source>
        <dbReference type="ARBA" id="ARBA00022723"/>
    </source>
</evidence>
<dbReference type="Proteomes" id="UP001501447">
    <property type="component" value="Unassembled WGS sequence"/>
</dbReference>
<feature type="compositionally biased region" description="Low complexity" evidence="4">
    <location>
        <begin position="315"/>
        <end position="325"/>
    </location>
</feature>
<evidence type="ECO:0000256" key="4">
    <source>
        <dbReference type="SAM" id="MobiDB-lite"/>
    </source>
</evidence>
<reference evidence="6 7" key="1">
    <citation type="journal article" date="2019" name="Int. J. Syst. Evol. Microbiol.">
        <title>The Global Catalogue of Microorganisms (GCM) 10K type strain sequencing project: providing services to taxonomists for standard genome sequencing and annotation.</title>
        <authorList>
            <consortium name="The Broad Institute Genomics Platform"/>
            <consortium name="The Broad Institute Genome Sequencing Center for Infectious Disease"/>
            <person name="Wu L."/>
            <person name="Ma J."/>
        </authorList>
    </citation>
    <scope>NUCLEOTIDE SEQUENCE [LARGE SCALE GENOMIC DNA]</scope>
    <source>
        <strain evidence="6 7">JCM 16373</strain>
    </source>
</reference>
<evidence type="ECO:0000256" key="3">
    <source>
        <dbReference type="ARBA" id="ARBA00022842"/>
    </source>
</evidence>
<dbReference type="PANTHER" id="PTHR13794">
    <property type="entry name" value="ENOLASE SUPERFAMILY, MANDELATE RACEMASE"/>
    <property type="match status" value="1"/>
</dbReference>
<keyword evidence="7" id="KW-1185">Reference proteome</keyword>
<evidence type="ECO:0000313" key="6">
    <source>
        <dbReference type="EMBL" id="GAA2630926.1"/>
    </source>
</evidence>
<dbReference type="PANTHER" id="PTHR13794:SF58">
    <property type="entry name" value="MITOCHONDRIAL ENOLASE SUPERFAMILY MEMBER 1"/>
    <property type="match status" value="1"/>
</dbReference>
<dbReference type="InterPro" id="IPR036849">
    <property type="entry name" value="Enolase-like_C_sf"/>
</dbReference>
<evidence type="ECO:0000313" key="7">
    <source>
        <dbReference type="Proteomes" id="UP001501447"/>
    </source>
</evidence>
<dbReference type="InterPro" id="IPR029065">
    <property type="entry name" value="Enolase_C-like"/>
</dbReference>
<sequence length="364" mass="38867">MDELMGEDAVTSRSGPDAKGGVAIEGLDVHAFRLPTDGPDGWEEDGTLRWDATTVIVVEAHAGGRTGIGYTYGDVAVAAFVESQLAAVLPGGDALAPGAAWHRMSAAVRNAGRSGVGAMAVSAVDVALWDLKARLLELPLFRVLPAFHDRVPVYGSGGFTNYPTGRLAEQLAGWVEQGIPRVKLKTSRRPEEDPRRLTAVREAIGADTELFADANGALGRKEALYWARRLAGDWDVRWFGCVLRAHLDLHRPARCRQARAAPHRPGPPAVAGGGHPHRRPGALVHGRLPRRRARTAPPRPGHQAPRRAVPHLRRTPAAPRPRLAAAGGGAGRHRADALPPARGDEDGRRPGTDAAGRDRRRSAG</sequence>
<dbReference type="InterPro" id="IPR029017">
    <property type="entry name" value="Enolase-like_N"/>
</dbReference>
<proteinExistence type="predicted"/>
<dbReference type="SMART" id="SM00922">
    <property type="entry name" value="MR_MLE"/>
    <property type="match status" value="1"/>
</dbReference>
<dbReference type="Gene3D" id="3.30.390.10">
    <property type="entry name" value="Enolase-like, N-terminal domain"/>
    <property type="match status" value="1"/>
</dbReference>
<feature type="domain" description="Mandelate racemase/muconate lactonizing enzyme C-terminal" evidence="5">
    <location>
        <begin position="164"/>
        <end position="262"/>
    </location>
</feature>
<feature type="compositionally biased region" description="Basic and acidic residues" evidence="4">
    <location>
        <begin position="342"/>
        <end position="357"/>
    </location>
</feature>
<feature type="region of interest" description="Disordered" evidence="4">
    <location>
        <begin position="258"/>
        <end position="364"/>
    </location>
</feature>
<dbReference type="SUPFAM" id="SSF51604">
    <property type="entry name" value="Enolase C-terminal domain-like"/>
    <property type="match status" value="1"/>
</dbReference>
<dbReference type="InterPro" id="IPR013341">
    <property type="entry name" value="Mandelate_racemase_N_dom"/>
</dbReference>
<accession>A0ABN3QNA3</accession>
<dbReference type="EMBL" id="BAAARJ010000019">
    <property type="protein sequence ID" value="GAA2630926.1"/>
    <property type="molecule type" value="Genomic_DNA"/>
</dbReference>
<dbReference type="InterPro" id="IPR046945">
    <property type="entry name" value="RHMD-like"/>
</dbReference>
<evidence type="ECO:0000256" key="1">
    <source>
        <dbReference type="ARBA" id="ARBA00001946"/>
    </source>
</evidence>
<dbReference type="Pfam" id="PF02746">
    <property type="entry name" value="MR_MLE_N"/>
    <property type="match status" value="1"/>
</dbReference>
<evidence type="ECO:0000259" key="5">
    <source>
        <dbReference type="SMART" id="SM00922"/>
    </source>
</evidence>
<organism evidence="6 7">
    <name type="scientific">Streptomyces axinellae</name>
    <dbReference type="NCBI Taxonomy" id="552788"/>
    <lineage>
        <taxon>Bacteria</taxon>
        <taxon>Bacillati</taxon>
        <taxon>Actinomycetota</taxon>
        <taxon>Actinomycetes</taxon>
        <taxon>Kitasatosporales</taxon>
        <taxon>Streptomycetaceae</taxon>
        <taxon>Streptomyces</taxon>
    </lineage>
</organism>
<keyword evidence="2" id="KW-0479">Metal-binding</keyword>
<dbReference type="InterPro" id="IPR013342">
    <property type="entry name" value="Mandelate_racemase_C"/>
</dbReference>
<comment type="cofactor">
    <cofactor evidence="1">
        <name>Mg(2+)</name>
        <dbReference type="ChEBI" id="CHEBI:18420"/>
    </cofactor>
</comment>
<dbReference type="SUPFAM" id="SSF54826">
    <property type="entry name" value="Enolase N-terminal domain-like"/>
    <property type="match status" value="1"/>
</dbReference>
<gene>
    <name evidence="6" type="ORF">GCM10009863_53200</name>
</gene>
<dbReference type="Gene3D" id="3.20.20.120">
    <property type="entry name" value="Enolase-like C-terminal domain"/>
    <property type="match status" value="1"/>
</dbReference>
<keyword evidence="3" id="KW-0460">Magnesium</keyword>
<name>A0ABN3QNA3_9ACTN</name>
<feature type="compositionally biased region" description="Basic residues" evidence="4">
    <location>
        <begin position="304"/>
        <end position="314"/>
    </location>
</feature>
<comment type="caution">
    <text evidence="6">The sequence shown here is derived from an EMBL/GenBank/DDBJ whole genome shotgun (WGS) entry which is preliminary data.</text>
</comment>
<dbReference type="Pfam" id="PF13378">
    <property type="entry name" value="MR_MLE_C"/>
    <property type="match status" value="1"/>
</dbReference>